<dbReference type="PANTHER" id="PTHR33270:SF46">
    <property type="match status" value="1"/>
</dbReference>
<protein>
    <recommendedName>
        <fullName evidence="2">DUF7054 domain-containing protein</fullName>
    </recommendedName>
</protein>
<dbReference type="EMBL" id="CAMGYJ010000009">
    <property type="protein sequence ID" value="CAI0544548.1"/>
    <property type="molecule type" value="Genomic_DNA"/>
</dbReference>
<name>A0AAV0QJN2_9ROSI</name>
<dbReference type="PANTHER" id="PTHR33270">
    <property type="entry name" value="BNAC05G50380D PROTEIN"/>
    <property type="match status" value="1"/>
</dbReference>
<evidence type="ECO:0000256" key="1">
    <source>
        <dbReference type="SAM" id="MobiDB-lite"/>
    </source>
</evidence>
<dbReference type="AlphaFoldDB" id="A0AAV0QJN2"/>
<gene>
    <name evidence="3" type="ORF">LITE_LOCUS43218</name>
</gene>
<dbReference type="InterPro" id="IPR055482">
    <property type="entry name" value="DUF7054"/>
</dbReference>
<feature type="compositionally biased region" description="Basic and acidic residues" evidence="1">
    <location>
        <begin position="11"/>
        <end position="28"/>
    </location>
</feature>
<dbReference type="Proteomes" id="UP001154282">
    <property type="component" value="Unassembled WGS sequence"/>
</dbReference>
<feature type="domain" description="DUF7054" evidence="2">
    <location>
        <begin position="81"/>
        <end position="164"/>
    </location>
</feature>
<evidence type="ECO:0000313" key="3">
    <source>
        <dbReference type="EMBL" id="CAI0544548.1"/>
    </source>
</evidence>
<accession>A0AAV0QJN2</accession>
<dbReference type="InterPro" id="IPR040358">
    <property type="entry name" value="At4g22758-like"/>
</dbReference>
<feature type="region of interest" description="Disordered" evidence="1">
    <location>
        <begin position="1"/>
        <end position="32"/>
    </location>
</feature>
<keyword evidence="4" id="KW-1185">Reference proteome</keyword>
<evidence type="ECO:0000259" key="2">
    <source>
        <dbReference type="Pfam" id="PF23156"/>
    </source>
</evidence>
<evidence type="ECO:0000313" key="4">
    <source>
        <dbReference type="Proteomes" id="UP001154282"/>
    </source>
</evidence>
<sequence length="214" mass="23284">MPSTGKSNRRGLLDPTEKANNRKNRPTERAVSFHGGRIAEQMAPTLPAEPRMQRPKTLPNLLAGRSSTTAASSSVEIRPLKLTKLLLNVTVQGSVGAVQVLISPESTVGDLIAAVIRQYNKEGRRPVVAADPSRFGLHYSQFSLESLERAEKLQELGSRNFFMCQRKAATEFGSGGGVISPTPPPCSSSSSCSNEVEKATRSGFPWLKFIDFRQ</sequence>
<dbReference type="Pfam" id="PF23156">
    <property type="entry name" value="DUF7054"/>
    <property type="match status" value="1"/>
</dbReference>
<proteinExistence type="predicted"/>
<organism evidence="3 4">
    <name type="scientific">Linum tenue</name>
    <dbReference type="NCBI Taxonomy" id="586396"/>
    <lineage>
        <taxon>Eukaryota</taxon>
        <taxon>Viridiplantae</taxon>
        <taxon>Streptophyta</taxon>
        <taxon>Embryophyta</taxon>
        <taxon>Tracheophyta</taxon>
        <taxon>Spermatophyta</taxon>
        <taxon>Magnoliopsida</taxon>
        <taxon>eudicotyledons</taxon>
        <taxon>Gunneridae</taxon>
        <taxon>Pentapetalae</taxon>
        <taxon>rosids</taxon>
        <taxon>fabids</taxon>
        <taxon>Malpighiales</taxon>
        <taxon>Linaceae</taxon>
        <taxon>Linum</taxon>
    </lineage>
</organism>
<comment type="caution">
    <text evidence="3">The sequence shown here is derived from an EMBL/GenBank/DDBJ whole genome shotgun (WGS) entry which is preliminary data.</text>
</comment>
<reference evidence="3" key="1">
    <citation type="submission" date="2022-08" db="EMBL/GenBank/DDBJ databases">
        <authorList>
            <person name="Gutierrez-Valencia J."/>
        </authorList>
    </citation>
    <scope>NUCLEOTIDE SEQUENCE</scope>
</reference>